<keyword evidence="3" id="KW-0472">Membrane</keyword>
<keyword evidence="3" id="KW-1133">Transmembrane helix</keyword>
<dbReference type="InterPro" id="IPR013783">
    <property type="entry name" value="Ig-like_fold"/>
</dbReference>
<dbReference type="Gene3D" id="2.60.40.10">
    <property type="entry name" value="Immunoglobulins"/>
    <property type="match status" value="3"/>
</dbReference>
<evidence type="ECO:0000256" key="1">
    <source>
        <dbReference type="SAM" id="Coils"/>
    </source>
</evidence>
<evidence type="ECO:0000313" key="4">
    <source>
        <dbReference type="EMBL" id="MDQ0685687.1"/>
    </source>
</evidence>
<sequence>MLLLSLVPVPAQAHRDGCHRWHSCPSDTGSYVCGDLGYDTYCGGSGDSDTSASESVDITAPRQPKVVRPHAGRGGKVTLTVTAEEGSRIEVAEADEFGDPGEVVAKARATGGAQTVSFTADSGSHTYTVTATDAADNTSDAVEAFTLDVDAEAPAISAFAVGEADAATASSVVTFSSEEGAAYKVTVSGRKETFSGAVGDGSLPATALVLPDGDYTVHLTVTDGAGNVSRAYRKLHVDLGSLGPRVSAERTRGSADVRFTVIAPPHAKGTLTAGDRSDHAFTTDAEGQASVDLRMADGQYPAPVVNVTDAYGRTGRGTGEKLIVDTVAPTLKVTSDGDSASHGELALAVTAEADAEVTVAYGSAVGHNAFTAAGKPTAVTRALAPGAYTVTVTAKDPFGNTTTKRLTVAVDDQRTGTEWLVFLLKIVLVLLLLAAGAYVHRRTRPAREARRAARAMAAYEHLLHQWEQERSELVELAEFAAELGEESEAFGRWLAEWGKRRRDESVWWVTDADLVQPDAGQGISVRDSGTLVITAQRVLFCGRKRREWLFAKVEHVEHLREDTTLMRVSNRTRVSGVRYRRGPEKTRVAIESALADAPAGQAPELGTGRAAVLRRVRAAITAHDARRPATPEPADSAARPEPATTCG</sequence>
<accession>A0ABU0Q4V5</accession>
<name>A0ABU0Q4V5_STRAH</name>
<keyword evidence="3" id="KW-0812">Transmembrane</keyword>
<evidence type="ECO:0000256" key="2">
    <source>
        <dbReference type="SAM" id="MobiDB-lite"/>
    </source>
</evidence>
<feature type="coiled-coil region" evidence="1">
    <location>
        <begin position="449"/>
        <end position="476"/>
    </location>
</feature>
<organism evidence="4 5">
    <name type="scientific">Streptomyces achromogenes</name>
    <dbReference type="NCBI Taxonomy" id="67255"/>
    <lineage>
        <taxon>Bacteria</taxon>
        <taxon>Bacillati</taxon>
        <taxon>Actinomycetota</taxon>
        <taxon>Actinomycetes</taxon>
        <taxon>Kitasatosporales</taxon>
        <taxon>Streptomycetaceae</taxon>
        <taxon>Streptomyces</taxon>
    </lineage>
</organism>
<feature type="region of interest" description="Disordered" evidence="2">
    <location>
        <begin position="621"/>
        <end position="647"/>
    </location>
</feature>
<gene>
    <name evidence="4" type="ORF">QFZ56_004650</name>
</gene>
<comment type="caution">
    <text evidence="4">The sequence shown here is derived from an EMBL/GenBank/DDBJ whole genome shotgun (WGS) entry which is preliminary data.</text>
</comment>
<proteinExistence type="predicted"/>
<keyword evidence="5" id="KW-1185">Reference proteome</keyword>
<dbReference type="Proteomes" id="UP001243364">
    <property type="component" value="Unassembled WGS sequence"/>
</dbReference>
<keyword evidence="1" id="KW-0175">Coiled coil</keyword>
<evidence type="ECO:0000313" key="5">
    <source>
        <dbReference type="Proteomes" id="UP001243364"/>
    </source>
</evidence>
<dbReference type="RefSeq" id="WP_307045301.1">
    <property type="nucleotide sequence ID" value="NZ_JAUSYA010000001.1"/>
</dbReference>
<evidence type="ECO:0000256" key="3">
    <source>
        <dbReference type="SAM" id="Phobius"/>
    </source>
</evidence>
<dbReference type="EMBL" id="JAUSYA010000001">
    <property type="protein sequence ID" value="MDQ0685687.1"/>
    <property type="molecule type" value="Genomic_DNA"/>
</dbReference>
<feature type="transmembrane region" description="Helical" evidence="3">
    <location>
        <begin position="419"/>
        <end position="440"/>
    </location>
</feature>
<reference evidence="4 5" key="1">
    <citation type="submission" date="2023-07" db="EMBL/GenBank/DDBJ databases">
        <title>Comparative genomics of wheat-associated soil bacteria to identify genetic determinants of phenazine resistance.</title>
        <authorList>
            <person name="Mouncey N."/>
        </authorList>
    </citation>
    <scope>NUCLEOTIDE SEQUENCE [LARGE SCALE GENOMIC DNA]</scope>
    <source>
        <strain evidence="4 5">W4I19-2</strain>
    </source>
</reference>
<protein>
    <submittedName>
        <fullName evidence="4">Uncharacterized protein</fullName>
    </submittedName>
</protein>